<dbReference type="EMBL" id="QKZK01000024">
    <property type="protein sequence ID" value="PZX13560.1"/>
    <property type="molecule type" value="Genomic_DNA"/>
</dbReference>
<sequence length="63" mass="7341">MSKQDRNNIIGSQEENCGSKKDSHSVIIECPRLLFSKLYLILPYRQRHLSLICLGCRKHKINN</sequence>
<dbReference type="Proteomes" id="UP000249239">
    <property type="component" value="Unassembled WGS sequence"/>
</dbReference>
<organism evidence="2 3">
    <name type="scientific">Breznakibacter xylanolyticus</name>
    <dbReference type="NCBI Taxonomy" id="990"/>
    <lineage>
        <taxon>Bacteria</taxon>
        <taxon>Pseudomonadati</taxon>
        <taxon>Bacteroidota</taxon>
        <taxon>Bacteroidia</taxon>
        <taxon>Marinilabiliales</taxon>
        <taxon>Marinilabiliaceae</taxon>
        <taxon>Breznakibacter</taxon>
    </lineage>
</organism>
<comment type="caution">
    <text evidence="2">The sequence shown here is derived from an EMBL/GenBank/DDBJ whole genome shotgun (WGS) entry which is preliminary data.</text>
</comment>
<gene>
    <name evidence="2" type="ORF">LX69_02593</name>
</gene>
<name>A0A2W7N0G4_9BACT</name>
<evidence type="ECO:0000313" key="2">
    <source>
        <dbReference type="EMBL" id="PZX13560.1"/>
    </source>
</evidence>
<evidence type="ECO:0000313" key="3">
    <source>
        <dbReference type="Proteomes" id="UP000249239"/>
    </source>
</evidence>
<dbReference type="AlphaFoldDB" id="A0A2W7N0G4"/>
<feature type="compositionally biased region" description="Polar residues" evidence="1">
    <location>
        <begin position="7"/>
        <end position="16"/>
    </location>
</feature>
<accession>A0A2W7N0G4</accession>
<keyword evidence="3" id="KW-1185">Reference proteome</keyword>
<evidence type="ECO:0000256" key="1">
    <source>
        <dbReference type="SAM" id="MobiDB-lite"/>
    </source>
</evidence>
<feature type="region of interest" description="Disordered" evidence="1">
    <location>
        <begin position="1"/>
        <end position="21"/>
    </location>
</feature>
<reference evidence="2 3" key="1">
    <citation type="submission" date="2018-06" db="EMBL/GenBank/DDBJ databases">
        <title>Genomic Encyclopedia of Archaeal and Bacterial Type Strains, Phase II (KMG-II): from individual species to whole genera.</title>
        <authorList>
            <person name="Goeker M."/>
        </authorList>
    </citation>
    <scope>NUCLEOTIDE SEQUENCE [LARGE SCALE GENOMIC DNA]</scope>
    <source>
        <strain evidence="2 3">DSM 6779</strain>
    </source>
</reference>
<proteinExistence type="predicted"/>
<protein>
    <submittedName>
        <fullName evidence="2">Uncharacterized protein</fullName>
    </submittedName>
</protein>